<dbReference type="NCBIfam" id="TIGR03423">
    <property type="entry name" value="pbp2_mrdA"/>
    <property type="match status" value="1"/>
</dbReference>
<dbReference type="SUPFAM" id="SSF56519">
    <property type="entry name" value="Penicillin binding protein dimerisation domain"/>
    <property type="match status" value="1"/>
</dbReference>
<keyword evidence="13" id="KW-0961">Cell wall biogenesis/degradation</keyword>
<proteinExistence type="predicted"/>
<dbReference type="Pfam" id="PF03717">
    <property type="entry name" value="PBP_dimer"/>
    <property type="match status" value="1"/>
</dbReference>
<dbReference type="GO" id="GO:0071555">
    <property type="term" value="P:cell wall organization"/>
    <property type="evidence" value="ECO:0007669"/>
    <property type="project" value="UniProtKB-KW"/>
</dbReference>
<dbReference type="PANTHER" id="PTHR30627:SF2">
    <property type="entry name" value="PEPTIDOGLYCAN D,D-TRANSPEPTIDASE MRDA"/>
    <property type="match status" value="1"/>
</dbReference>
<dbReference type="SUPFAM" id="SSF56601">
    <property type="entry name" value="beta-lactamase/transpeptidase-like"/>
    <property type="match status" value="1"/>
</dbReference>
<accession>A8ETI2</accession>
<evidence type="ECO:0000256" key="3">
    <source>
        <dbReference type="ARBA" id="ARBA00022475"/>
    </source>
</evidence>
<dbReference type="KEGG" id="abu:Abu_0996"/>
<evidence type="ECO:0000313" key="18">
    <source>
        <dbReference type="Proteomes" id="UP000001136"/>
    </source>
</evidence>
<sequence>MNIRLNIVYIIILAIAFTLLSRVYFLSIKSNTYYDELSKNNYIKRMYKVPVRGIIEDRNGEPLALNKIGFSISIKPHLRSLKYQEKLESIVDVIVKHFPQYDKNKLLKEYKRNDSAYNHEFIEIIDFIPYEEFFPKYTILASNEDLKIEPSSKRFYPYNETAAHIIGYVGRASKLEILNNEIAVHSGIVGKNGLEKFYNSKLQGELGYKDVKVNALNQEIEVLEEKDASTNNNIEISIDIKLQRYLQELFDGKSGSIVVMDARNGEIIAAASFPEYDSNIFARGISQNEWNQMRNDFNHPFTNKIINGLYPPGSVIKMGVALSFLENGIPENFTVNCSGSLPIGNRNFRCWKTTGHGNINFRSAIAESCDDFFYKGSLKLGINKISHTLDKLGFGQLTGIDQINEFMGVNPNKEWKEKKFNKPWYVGETVITSIGQGNMLTTPLQIARYTAFIATGKLPKPHLYKANYEEPKELDIPEKHIDLMRKGMYDVSYGDRGTARRYITSKVPIASKTGTAQVVSIPQSEKVRMKESELEYFQRSHAWITTYGPFKNPKYVVTVVQEHGGGGGSATGGVASKIFDKLYELGYITQDEL</sequence>
<dbReference type="GO" id="GO:0071972">
    <property type="term" value="F:peptidoglycan L,D-transpeptidase activity"/>
    <property type="evidence" value="ECO:0007669"/>
    <property type="project" value="TreeGrafter"/>
</dbReference>
<evidence type="ECO:0000313" key="17">
    <source>
        <dbReference type="EMBL" id="ABV67256.1"/>
    </source>
</evidence>
<name>A8ETI2_ALIB4</name>
<evidence type="ECO:0000256" key="8">
    <source>
        <dbReference type="ARBA" id="ARBA00022801"/>
    </source>
</evidence>
<evidence type="ECO:0000256" key="14">
    <source>
        <dbReference type="SAM" id="Phobius"/>
    </source>
</evidence>
<dbReference type="InterPro" id="IPR017790">
    <property type="entry name" value="Penicillin-binding_protein_2"/>
</dbReference>
<dbReference type="GO" id="GO:0009002">
    <property type="term" value="F:serine-type D-Ala-D-Ala carboxypeptidase activity"/>
    <property type="evidence" value="ECO:0007669"/>
    <property type="project" value="InterPro"/>
</dbReference>
<dbReference type="InterPro" id="IPR012338">
    <property type="entry name" value="Beta-lactam/transpept-like"/>
</dbReference>
<evidence type="ECO:0000259" key="16">
    <source>
        <dbReference type="Pfam" id="PF03717"/>
    </source>
</evidence>
<evidence type="ECO:0000256" key="1">
    <source>
        <dbReference type="ARBA" id="ARBA00004167"/>
    </source>
</evidence>
<evidence type="ECO:0000256" key="4">
    <source>
        <dbReference type="ARBA" id="ARBA00022519"/>
    </source>
</evidence>
<keyword evidence="18" id="KW-1185">Reference proteome</keyword>
<dbReference type="Gene3D" id="3.90.1310.10">
    <property type="entry name" value="Penicillin-binding protein 2a (Domain 2)"/>
    <property type="match status" value="1"/>
</dbReference>
<keyword evidence="5" id="KW-0121">Carboxypeptidase</keyword>
<dbReference type="STRING" id="367737.Abu_0996"/>
<dbReference type="GO" id="GO:0005886">
    <property type="term" value="C:plasma membrane"/>
    <property type="evidence" value="ECO:0007669"/>
    <property type="project" value="UniProtKB-SubCell"/>
</dbReference>
<keyword evidence="12 14" id="KW-0472">Membrane</keyword>
<dbReference type="InterPro" id="IPR050515">
    <property type="entry name" value="Beta-lactam/transpept"/>
</dbReference>
<dbReference type="InterPro" id="IPR001460">
    <property type="entry name" value="PCN-bd_Tpept"/>
</dbReference>
<dbReference type="GO" id="GO:0009252">
    <property type="term" value="P:peptidoglycan biosynthetic process"/>
    <property type="evidence" value="ECO:0007669"/>
    <property type="project" value="UniProtKB-KW"/>
</dbReference>
<dbReference type="InterPro" id="IPR036138">
    <property type="entry name" value="PBP_dimer_sf"/>
</dbReference>
<dbReference type="GeneID" id="24303696"/>
<protein>
    <submittedName>
        <fullName evidence="17">Penicillin-binding protein</fullName>
    </submittedName>
</protein>
<keyword evidence="7 14" id="KW-0812">Transmembrane</keyword>
<comment type="subcellular location">
    <subcellularLocation>
        <location evidence="2">Cell membrane</location>
    </subcellularLocation>
    <subcellularLocation>
        <location evidence="1">Membrane</location>
        <topology evidence="1">Single-pass membrane protein</topology>
    </subcellularLocation>
</comment>
<evidence type="ECO:0000256" key="11">
    <source>
        <dbReference type="ARBA" id="ARBA00022989"/>
    </source>
</evidence>
<feature type="domain" description="Penicillin-binding protein dimerisation" evidence="16">
    <location>
        <begin position="50"/>
        <end position="223"/>
    </location>
</feature>
<evidence type="ECO:0000256" key="13">
    <source>
        <dbReference type="ARBA" id="ARBA00023316"/>
    </source>
</evidence>
<evidence type="ECO:0000256" key="12">
    <source>
        <dbReference type="ARBA" id="ARBA00023136"/>
    </source>
</evidence>
<keyword evidence="4" id="KW-0997">Cell inner membrane</keyword>
<evidence type="ECO:0000256" key="7">
    <source>
        <dbReference type="ARBA" id="ARBA00022692"/>
    </source>
</evidence>
<keyword evidence="10" id="KW-0573">Peptidoglycan synthesis</keyword>
<dbReference type="Proteomes" id="UP000001136">
    <property type="component" value="Chromosome"/>
</dbReference>
<organism evidence="17 18">
    <name type="scientific">Aliarcobacter butzleri (strain RM4018)</name>
    <name type="common">Arcobacter butzleri</name>
    <dbReference type="NCBI Taxonomy" id="367737"/>
    <lineage>
        <taxon>Bacteria</taxon>
        <taxon>Pseudomonadati</taxon>
        <taxon>Campylobacterota</taxon>
        <taxon>Epsilonproteobacteria</taxon>
        <taxon>Campylobacterales</taxon>
        <taxon>Arcobacteraceae</taxon>
        <taxon>Aliarcobacter</taxon>
    </lineage>
</organism>
<evidence type="ECO:0000256" key="5">
    <source>
        <dbReference type="ARBA" id="ARBA00022645"/>
    </source>
</evidence>
<dbReference type="GO" id="GO:0008658">
    <property type="term" value="F:penicillin binding"/>
    <property type="evidence" value="ECO:0007669"/>
    <property type="project" value="InterPro"/>
</dbReference>
<dbReference type="FunFam" id="3.40.710.10:FF:000024">
    <property type="entry name" value="Penicillin-binding protein 2"/>
    <property type="match status" value="1"/>
</dbReference>
<dbReference type="Gene3D" id="3.30.1390.30">
    <property type="entry name" value="Penicillin-binding protein 2a, domain 3"/>
    <property type="match status" value="1"/>
</dbReference>
<dbReference type="Pfam" id="PF00905">
    <property type="entry name" value="Transpeptidase"/>
    <property type="match status" value="1"/>
</dbReference>
<dbReference type="Gene3D" id="3.40.710.10">
    <property type="entry name" value="DD-peptidase/beta-lactamase superfamily"/>
    <property type="match status" value="1"/>
</dbReference>
<reference evidence="17 18" key="1">
    <citation type="journal article" date="2007" name="PLoS ONE">
        <title>The complete genome sequence and analysis of the Epsilonproteobacterium Arcobacter butzleri.</title>
        <authorList>
            <person name="Miller W.G."/>
            <person name="Parker C.T."/>
            <person name="Rubenfield M."/>
            <person name="Mendz G.L."/>
            <person name="Woesten M.M.S.M."/>
            <person name="Ussery D.W."/>
            <person name="Stolz J.F."/>
            <person name="Binnewies T.T."/>
            <person name="Hallin P.F."/>
            <person name="Wang G."/>
            <person name="Malek J.A."/>
            <person name="Rogosin A."/>
            <person name="Stanker L.H."/>
            <person name="Mandrell R.E."/>
        </authorList>
    </citation>
    <scope>NUCLEOTIDE SEQUENCE [LARGE SCALE GENOMIC DNA]</scope>
    <source>
        <strain evidence="17 18">RM4018</strain>
    </source>
</reference>
<feature type="transmembrane region" description="Helical" evidence="14">
    <location>
        <begin position="7"/>
        <end position="25"/>
    </location>
</feature>
<dbReference type="InterPro" id="IPR005311">
    <property type="entry name" value="PBP_dimer"/>
</dbReference>
<keyword evidence="8" id="KW-0378">Hydrolase</keyword>
<dbReference type="eggNOG" id="COG0768">
    <property type="taxonomic scope" value="Bacteria"/>
</dbReference>
<evidence type="ECO:0000256" key="10">
    <source>
        <dbReference type="ARBA" id="ARBA00022984"/>
    </source>
</evidence>
<dbReference type="GO" id="GO:0006508">
    <property type="term" value="P:proteolysis"/>
    <property type="evidence" value="ECO:0007669"/>
    <property type="project" value="UniProtKB-KW"/>
</dbReference>
<keyword evidence="3" id="KW-1003">Cell membrane</keyword>
<dbReference type="PANTHER" id="PTHR30627">
    <property type="entry name" value="PEPTIDOGLYCAN D,D-TRANSPEPTIDASE"/>
    <property type="match status" value="1"/>
</dbReference>
<keyword evidence="6" id="KW-0645">Protease</keyword>
<dbReference type="RefSeq" id="WP_012012712.1">
    <property type="nucleotide sequence ID" value="NC_009850.1"/>
</dbReference>
<gene>
    <name evidence="17" type="primary">pbpC</name>
    <name evidence="17" type="ordered locus">Abu_0996</name>
</gene>
<evidence type="ECO:0000256" key="9">
    <source>
        <dbReference type="ARBA" id="ARBA00022960"/>
    </source>
</evidence>
<dbReference type="GO" id="GO:0008360">
    <property type="term" value="P:regulation of cell shape"/>
    <property type="evidence" value="ECO:0007669"/>
    <property type="project" value="UniProtKB-KW"/>
</dbReference>
<evidence type="ECO:0000256" key="2">
    <source>
        <dbReference type="ARBA" id="ARBA00004236"/>
    </source>
</evidence>
<dbReference type="AlphaFoldDB" id="A8ETI2"/>
<evidence type="ECO:0000259" key="15">
    <source>
        <dbReference type="Pfam" id="PF00905"/>
    </source>
</evidence>
<feature type="domain" description="Penicillin-binding protein transpeptidase" evidence="15">
    <location>
        <begin position="255"/>
        <end position="583"/>
    </location>
</feature>
<dbReference type="EMBL" id="CP000361">
    <property type="protein sequence ID" value="ABV67256.1"/>
    <property type="molecule type" value="Genomic_DNA"/>
</dbReference>
<evidence type="ECO:0000256" key="6">
    <source>
        <dbReference type="ARBA" id="ARBA00022670"/>
    </source>
</evidence>
<keyword evidence="11 14" id="KW-1133">Transmembrane helix</keyword>
<keyword evidence="9" id="KW-0133">Cell shape</keyword>
<dbReference type="HOGENOM" id="CLU_009289_1_2_7"/>